<proteinExistence type="predicted"/>
<evidence type="ECO:0000313" key="3">
    <source>
        <dbReference type="Proteomes" id="UP000177698"/>
    </source>
</evidence>
<dbReference type="EMBL" id="MGAG01000010">
    <property type="protein sequence ID" value="OGK41682.1"/>
    <property type="molecule type" value="Genomic_DNA"/>
</dbReference>
<keyword evidence="1" id="KW-0812">Transmembrane</keyword>
<keyword evidence="1" id="KW-1133">Transmembrane helix</keyword>
<dbReference type="Proteomes" id="UP000177698">
    <property type="component" value="Unassembled WGS sequence"/>
</dbReference>
<feature type="transmembrane region" description="Helical" evidence="1">
    <location>
        <begin position="12"/>
        <end position="36"/>
    </location>
</feature>
<gene>
    <name evidence="2" type="ORF">A2954_07440</name>
</gene>
<reference evidence="2 3" key="1">
    <citation type="journal article" date="2016" name="Nat. Commun.">
        <title>Thousands of microbial genomes shed light on interconnected biogeochemical processes in an aquifer system.</title>
        <authorList>
            <person name="Anantharaman K."/>
            <person name="Brown C.T."/>
            <person name="Hug L.A."/>
            <person name="Sharon I."/>
            <person name="Castelle C.J."/>
            <person name="Probst A.J."/>
            <person name="Thomas B.C."/>
            <person name="Singh A."/>
            <person name="Wilkins M.J."/>
            <person name="Karaoz U."/>
            <person name="Brodie E.L."/>
            <person name="Williams K.H."/>
            <person name="Hubbard S.S."/>
            <person name="Banfield J.F."/>
        </authorList>
    </citation>
    <scope>NUCLEOTIDE SEQUENCE [LARGE SCALE GENOMIC DNA]</scope>
</reference>
<name>A0A1F7IEA1_9BACT</name>
<sequence length="70" mass="7884">MYLQKSGNLLKKAIFFLPILLILPIVIAFDSLIYFITKPSCLSCNTLPDFLRTASLSVFLLTNAGYKLKK</sequence>
<comment type="caution">
    <text evidence="2">The sequence shown here is derived from an EMBL/GenBank/DDBJ whole genome shotgun (WGS) entry which is preliminary data.</text>
</comment>
<accession>A0A1F7IEA1</accession>
<protein>
    <submittedName>
        <fullName evidence="2">Uncharacterized protein</fullName>
    </submittedName>
</protein>
<dbReference type="STRING" id="1802056.A2954_07440"/>
<keyword evidence="1" id="KW-0472">Membrane</keyword>
<dbReference type="AlphaFoldDB" id="A0A1F7IEA1"/>
<organism evidence="2 3">
    <name type="scientific">Candidatus Roizmanbacteria bacterium RIFCSPLOWO2_01_FULL_37_12</name>
    <dbReference type="NCBI Taxonomy" id="1802056"/>
    <lineage>
        <taxon>Bacteria</taxon>
        <taxon>Candidatus Roizmaniibacteriota</taxon>
    </lineage>
</organism>
<evidence type="ECO:0000256" key="1">
    <source>
        <dbReference type="SAM" id="Phobius"/>
    </source>
</evidence>
<evidence type="ECO:0000313" key="2">
    <source>
        <dbReference type="EMBL" id="OGK41682.1"/>
    </source>
</evidence>